<sequence>MRVVKNCLLCKWRPIGEDSCGKYTFPTLEDHCPNYLFGAAKSLKEKGLCKKCSHRACSEDFVEKGVCHHYTPPSAEPNEHPCEGCHNLLLNKGRKRACGAAFEISRAGAKRCHTKHQLSDGTKNPKDGLGVRKSPTSGIPTIPKREVGLAMFEGALKYGRHNYRVTPVVGTVYIDSAERHIDAWIEGEDIDVVSGIHHLSKAAADLLLLRDAILMDAWVDDRPPHYPNPGEDLLSELNEKAAALIDRHPNVCEPYTEVAEAKKRETAKE</sequence>
<comment type="caution">
    <text evidence="3">The sequence shown here is derived from an EMBL/GenBank/DDBJ whole genome shotgun (WGS) entry which is preliminary data.</text>
</comment>
<evidence type="ECO:0000256" key="1">
    <source>
        <dbReference type="SAM" id="MobiDB-lite"/>
    </source>
</evidence>
<accession>A0A0F9K7H7</accession>
<dbReference type="AlphaFoldDB" id="A0A0F9K7H7"/>
<organism evidence="3">
    <name type="scientific">marine sediment metagenome</name>
    <dbReference type="NCBI Taxonomy" id="412755"/>
    <lineage>
        <taxon>unclassified sequences</taxon>
        <taxon>metagenomes</taxon>
        <taxon>ecological metagenomes</taxon>
    </lineage>
</organism>
<evidence type="ECO:0000313" key="3">
    <source>
        <dbReference type="EMBL" id="KKM77928.1"/>
    </source>
</evidence>
<name>A0A0F9K7H7_9ZZZZ</name>
<feature type="domain" description="dATP/dGTP diphosphohydrolase N-terminal" evidence="2">
    <location>
        <begin position="124"/>
        <end position="222"/>
    </location>
</feature>
<feature type="region of interest" description="Disordered" evidence="1">
    <location>
        <begin position="113"/>
        <end position="140"/>
    </location>
</feature>
<dbReference type="Pfam" id="PF18909">
    <property type="entry name" value="dGTP_diPhyd_N"/>
    <property type="match status" value="1"/>
</dbReference>
<dbReference type="InterPro" id="IPR044038">
    <property type="entry name" value="dATP/dGTP_diPOhydrolase_N"/>
</dbReference>
<protein>
    <recommendedName>
        <fullName evidence="2">dATP/dGTP diphosphohydrolase N-terminal domain-containing protein</fullName>
    </recommendedName>
</protein>
<gene>
    <name evidence="3" type="ORF">LCGC14_1365100</name>
</gene>
<reference evidence="3" key="1">
    <citation type="journal article" date="2015" name="Nature">
        <title>Complex archaea that bridge the gap between prokaryotes and eukaryotes.</title>
        <authorList>
            <person name="Spang A."/>
            <person name="Saw J.H."/>
            <person name="Jorgensen S.L."/>
            <person name="Zaremba-Niedzwiedzka K."/>
            <person name="Martijn J."/>
            <person name="Lind A.E."/>
            <person name="van Eijk R."/>
            <person name="Schleper C."/>
            <person name="Guy L."/>
            <person name="Ettema T.J."/>
        </authorList>
    </citation>
    <scope>NUCLEOTIDE SEQUENCE</scope>
</reference>
<evidence type="ECO:0000259" key="2">
    <source>
        <dbReference type="Pfam" id="PF18909"/>
    </source>
</evidence>
<dbReference type="EMBL" id="LAZR01008570">
    <property type="protein sequence ID" value="KKM77928.1"/>
    <property type="molecule type" value="Genomic_DNA"/>
</dbReference>
<proteinExistence type="predicted"/>